<accession>A0A1X1SWA2</accession>
<protein>
    <submittedName>
        <fullName evidence="1">Uncharacterized protein</fullName>
    </submittedName>
</protein>
<dbReference type="AlphaFoldDB" id="A0A1X1SWA2"/>
<sequence>MILTGAFLAEQAATIDNKLNVAGGVLSKFTVGPDRSASFVLVVLTRADPENSDDRRVEVELIPPTGEAPVLRRFEVPEASIGEFPGFAFFGIDANLPVDGRWVLVVTGGSEAITLPLLVDTWTPPQSLGI</sequence>
<dbReference type="OrthoDB" id="4460609at2"/>
<organism evidence="1 2">
    <name type="scientific">Mycobacterium conspicuum</name>
    <dbReference type="NCBI Taxonomy" id="44010"/>
    <lineage>
        <taxon>Bacteria</taxon>
        <taxon>Bacillati</taxon>
        <taxon>Actinomycetota</taxon>
        <taxon>Actinomycetes</taxon>
        <taxon>Mycobacteriales</taxon>
        <taxon>Mycobacteriaceae</taxon>
        <taxon>Mycobacterium</taxon>
    </lineage>
</organism>
<gene>
    <name evidence="1" type="ORF">MCNS_51600</name>
</gene>
<keyword evidence="2" id="KW-1185">Reference proteome</keyword>
<reference evidence="1 2" key="1">
    <citation type="journal article" date="2019" name="Emerg. Microbes Infect.">
        <title>Comprehensive subspecies identification of 175 nontuberculous mycobacteria species based on 7547 genomic profiles.</title>
        <authorList>
            <person name="Matsumoto Y."/>
            <person name="Kinjo T."/>
            <person name="Motooka D."/>
            <person name="Nabeya D."/>
            <person name="Jung N."/>
            <person name="Uechi K."/>
            <person name="Horii T."/>
            <person name="Iida T."/>
            <person name="Fujita J."/>
            <person name="Nakamura S."/>
        </authorList>
    </citation>
    <scope>NUCLEOTIDE SEQUENCE [LARGE SCALE GENOMIC DNA]</scope>
    <source>
        <strain evidence="1 2">JCM 14738</strain>
    </source>
</reference>
<name>A0A1X1SWA2_9MYCO</name>
<dbReference type="EMBL" id="AP022613">
    <property type="protein sequence ID" value="BBZ42097.1"/>
    <property type="molecule type" value="Genomic_DNA"/>
</dbReference>
<proteinExistence type="predicted"/>
<evidence type="ECO:0000313" key="2">
    <source>
        <dbReference type="Proteomes" id="UP000467385"/>
    </source>
</evidence>
<dbReference type="Proteomes" id="UP000467385">
    <property type="component" value="Chromosome"/>
</dbReference>
<dbReference type="RefSeq" id="WP_085235733.1">
    <property type="nucleotide sequence ID" value="NZ_AP022613.1"/>
</dbReference>
<evidence type="ECO:0000313" key="1">
    <source>
        <dbReference type="EMBL" id="BBZ42097.1"/>
    </source>
</evidence>